<dbReference type="EMBL" id="JABMKX010000013">
    <property type="protein sequence ID" value="NQX48208.1"/>
    <property type="molecule type" value="Genomic_DNA"/>
</dbReference>
<dbReference type="InterPro" id="IPR051200">
    <property type="entry name" value="Host-pathogen_enzymatic-act"/>
</dbReference>
<organism evidence="1 2">
    <name type="scientific">Paenibacillus tritici</name>
    <dbReference type="NCBI Taxonomy" id="1873425"/>
    <lineage>
        <taxon>Bacteria</taxon>
        <taxon>Bacillati</taxon>
        <taxon>Bacillota</taxon>
        <taxon>Bacilli</taxon>
        <taxon>Bacillales</taxon>
        <taxon>Paenibacillaceae</taxon>
        <taxon>Paenibacillus</taxon>
    </lineage>
</organism>
<dbReference type="SUPFAM" id="SSF82171">
    <property type="entry name" value="DPP6 N-terminal domain-like"/>
    <property type="match status" value="1"/>
</dbReference>
<dbReference type="InterPro" id="IPR011964">
    <property type="entry name" value="YVTN_b-propeller_repeat"/>
</dbReference>
<proteinExistence type="predicted"/>
<evidence type="ECO:0000313" key="2">
    <source>
        <dbReference type="Proteomes" id="UP000711047"/>
    </source>
</evidence>
<dbReference type="PANTHER" id="PTHR47197">
    <property type="entry name" value="PROTEIN NIRF"/>
    <property type="match status" value="1"/>
</dbReference>
<dbReference type="InterPro" id="IPR011048">
    <property type="entry name" value="Haem_d1_sf"/>
</dbReference>
<evidence type="ECO:0000313" key="1">
    <source>
        <dbReference type="EMBL" id="NQX48208.1"/>
    </source>
</evidence>
<dbReference type="PANTHER" id="PTHR47197:SF3">
    <property type="entry name" value="DIHYDRO-HEME D1 DEHYDROGENASE"/>
    <property type="match status" value="1"/>
</dbReference>
<protein>
    <submittedName>
        <fullName evidence="1">YncE family protein</fullName>
    </submittedName>
</protein>
<accession>A0ABX2DU43</accession>
<dbReference type="NCBIfam" id="TIGR02276">
    <property type="entry name" value="beta_rpt_yvtn"/>
    <property type="match status" value="2"/>
</dbReference>
<dbReference type="SUPFAM" id="SSF51004">
    <property type="entry name" value="C-terminal (heme d1) domain of cytochrome cd1-nitrite reductase"/>
    <property type="match status" value="1"/>
</dbReference>
<dbReference type="InterPro" id="IPR015943">
    <property type="entry name" value="WD40/YVTN_repeat-like_dom_sf"/>
</dbReference>
<keyword evidence="2" id="KW-1185">Reference proteome</keyword>
<gene>
    <name evidence="1" type="ORF">HQN87_23045</name>
</gene>
<reference evidence="1 2" key="1">
    <citation type="submission" date="2020-05" db="EMBL/GenBank/DDBJ databases">
        <title>Paenibacillus glebae, sp. nov., Paenibacillus humi sp. nov., Paenibacillus pedi sp. nov., Paenibacillus terrestris sp. nov. and Paenibacillus terricola sp. nov., isolated from a forest top soil sample.</title>
        <authorList>
            <person name="Qi S."/>
            <person name="Carlier A."/>
            <person name="Cnockaert M."/>
            <person name="Vandamme P."/>
        </authorList>
    </citation>
    <scope>NUCLEOTIDE SEQUENCE [LARGE SCALE GENOMIC DNA]</scope>
    <source>
        <strain evidence="1 2">LMG 29502</strain>
    </source>
</reference>
<dbReference type="RefSeq" id="WP_173138054.1">
    <property type="nucleotide sequence ID" value="NZ_JABMKX010000013.1"/>
</dbReference>
<comment type="caution">
    <text evidence="1">The sequence shown here is derived from an EMBL/GenBank/DDBJ whole genome shotgun (WGS) entry which is preliminary data.</text>
</comment>
<name>A0ABX2DU43_9BACL</name>
<sequence length="397" mass="42274">MNQNEISNSSTLAGSIPYLYASYEVGVRFGRVAVIDPTDDSIVTHIPVGSQPGAMCMDPLGNKVYVVNTGESSVSIINTENNKVMATLPVGRGVTALAPAAPTAVIVHPFGQKAYVANSNNHSITVIDNRTNKVLTTLPTGVGQPFAFAVSDNNPLVFVACKYKDNKDYILTISVDNNSISTFGMNSELTFDPPHNPLVIHPDGHTVGVLGPNGFLKYFNGATPGEEKNTSVLDNTVSGVYFGSAPAKLFTTSPPNKAYLKYFEDLSIKASGEITPVKLRDIKSYRGQDQIRVSPNPQYVCITVQPTANTPCGLQIYNEVGTVSQFIELYYAGDLTITQDSTKAYVEQRSVIVPIDLATAAAGAAIDISSGSSDSNVIIKNIVASYETQNSGTVVSS</sequence>
<dbReference type="Gene3D" id="2.130.10.10">
    <property type="entry name" value="YVTN repeat-like/Quinoprotein amine dehydrogenase"/>
    <property type="match status" value="2"/>
</dbReference>
<dbReference type="Proteomes" id="UP000711047">
    <property type="component" value="Unassembled WGS sequence"/>
</dbReference>